<dbReference type="InterPro" id="IPR029045">
    <property type="entry name" value="ClpP/crotonase-like_dom_sf"/>
</dbReference>
<evidence type="ECO:0000313" key="3">
    <source>
        <dbReference type="Proteomes" id="UP001172778"/>
    </source>
</evidence>
<keyword evidence="1" id="KW-0732">Signal</keyword>
<feature type="chain" id="PRO_5045250994" evidence="1">
    <location>
        <begin position="19"/>
        <end position="295"/>
    </location>
</feature>
<proteinExistence type="predicted"/>
<feature type="signal peptide" evidence="1">
    <location>
        <begin position="1"/>
        <end position="18"/>
    </location>
</feature>
<dbReference type="Gene3D" id="3.90.226.10">
    <property type="entry name" value="2-enoyl-CoA Hydratase, Chain A, domain 1"/>
    <property type="match status" value="1"/>
</dbReference>
<reference evidence="2" key="1">
    <citation type="submission" date="2023-03" db="EMBL/GenBank/DDBJ databases">
        <title>Chitinimonas shenzhenensis gen. nov., sp. nov., a novel member of family Burkholderiaceae isolated from activated sludge collected in Shen Zhen, China.</title>
        <authorList>
            <person name="Wang X."/>
        </authorList>
    </citation>
    <scope>NUCLEOTIDE SEQUENCE</scope>
    <source>
        <strain evidence="2">DQS-5</strain>
    </source>
</reference>
<dbReference type="EMBL" id="JARRAF010000005">
    <property type="protein sequence ID" value="MDK2123612.1"/>
    <property type="molecule type" value="Genomic_DNA"/>
</dbReference>
<accession>A0ABT7DY79</accession>
<sequence length="295" mass="32908">MHLRRLLLVLLLSQSAWAAHISLEPGQIMLSGEISRGDDLLFRQAATQPGIRRVVVDTPGGDLVTAMAIGDIIQQHQLDLTVRGLCLSACANYLFIAARHKTVEPDSFVGWHGGVNQYDCEEVCDDVALAQEVERLQRGPTLAMCRAQPAREAWDHRLRLALLSAMQTERSFYQKHGVNLALIRFSALVTGGPLLRSRRENLVQASDGRWQARQGQLQSTPIRAFEVWLPHPADLKRLGVSGLESFWYPASLEKRQTALEQKMGGPLRASWQRYHTPTPEELSVARNLLAIGSTH</sequence>
<dbReference type="RefSeq" id="WP_284099910.1">
    <property type="nucleotide sequence ID" value="NZ_JARRAF010000005.1"/>
</dbReference>
<gene>
    <name evidence="2" type="ORF">PZA18_06070</name>
</gene>
<comment type="caution">
    <text evidence="2">The sequence shown here is derived from an EMBL/GenBank/DDBJ whole genome shotgun (WGS) entry which is preliminary data.</text>
</comment>
<evidence type="ECO:0000256" key="1">
    <source>
        <dbReference type="SAM" id="SignalP"/>
    </source>
</evidence>
<dbReference type="Proteomes" id="UP001172778">
    <property type="component" value="Unassembled WGS sequence"/>
</dbReference>
<name>A0ABT7DY79_9NEIS</name>
<dbReference type="SUPFAM" id="SSF52096">
    <property type="entry name" value="ClpP/crotonase"/>
    <property type="match status" value="1"/>
</dbReference>
<keyword evidence="3" id="KW-1185">Reference proteome</keyword>
<organism evidence="2 3">
    <name type="scientific">Parachitinimonas caeni</name>
    <dbReference type="NCBI Taxonomy" id="3031301"/>
    <lineage>
        <taxon>Bacteria</taxon>
        <taxon>Pseudomonadati</taxon>
        <taxon>Pseudomonadota</taxon>
        <taxon>Betaproteobacteria</taxon>
        <taxon>Neisseriales</taxon>
        <taxon>Chitinibacteraceae</taxon>
        <taxon>Parachitinimonas</taxon>
    </lineage>
</organism>
<protein>
    <submittedName>
        <fullName evidence="2">Uncharacterized protein</fullName>
    </submittedName>
</protein>
<evidence type="ECO:0000313" key="2">
    <source>
        <dbReference type="EMBL" id="MDK2123612.1"/>
    </source>
</evidence>